<dbReference type="Gene3D" id="3.40.50.300">
    <property type="entry name" value="P-loop containing nucleotide triphosphate hydrolases"/>
    <property type="match status" value="1"/>
</dbReference>
<reference evidence="3 5" key="1">
    <citation type="submission" date="2023-05" db="EMBL/GenBank/DDBJ databases">
        <title>Metabolic capabilities are highly conserved among human nasal-associated Corynebacterium species in pangenomic analyses.</title>
        <authorList>
            <person name="Tran T.H."/>
            <person name="Roberts A.Q."/>
            <person name="Escapa I.F."/>
            <person name="Gao W."/>
            <person name="Conlan S."/>
            <person name="Kong H."/>
            <person name="Segre J.A."/>
            <person name="Kelly M.S."/>
            <person name="Lemon K.P."/>
        </authorList>
    </citation>
    <scope>NUCLEOTIDE SEQUENCE</scope>
    <source>
        <strain evidence="3">KPL2654</strain>
        <strain evidence="2 5">KPL2811</strain>
    </source>
</reference>
<dbReference type="EMBL" id="JASNVP010000001">
    <property type="protein sequence ID" value="MDK4325093.1"/>
    <property type="molecule type" value="Genomic_DNA"/>
</dbReference>
<evidence type="ECO:0000313" key="4">
    <source>
        <dbReference type="Proteomes" id="UP001226160"/>
    </source>
</evidence>
<evidence type="ECO:0000313" key="3">
    <source>
        <dbReference type="EMBL" id="MDK4325093.1"/>
    </source>
</evidence>
<evidence type="ECO:0000259" key="1">
    <source>
        <dbReference type="Pfam" id="PF13191"/>
    </source>
</evidence>
<dbReference type="GeneID" id="64188627"/>
<evidence type="ECO:0000313" key="5">
    <source>
        <dbReference type="Proteomes" id="UP001243856"/>
    </source>
</evidence>
<feature type="domain" description="Orc1-like AAA ATPase" evidence="1">
    <location>
        <begin position="19"/>
        <end position="166"/>
    </location>
</feature>
<dbReference type="PANTHER" id="PTHR34301">
    <property type="entry name" value="DNA-BINDING PROTEIN-RELATED"/>
    <property type="match status" value="1"/>
</dbReference>
<accession>A0AAP4BSI0</accession>
<dbReference type="GO" id="GO:0005524">
    <property type="term" value="F:ATP binding"/>
    <property type="evidence" value="ECO:0007669"/>
    <property type="project" value="UniProtKB-KW"/>
</dbReference>
<protein>
    <submittedName>
        <fullName evidence="3">ATP-binding protein</fullName>
    </submittedName>
</protein>
<evidence type="ECO:0000313" key="2">
    <source>
        <dbReference type="EMBL" id="MDK4301385.1"/>
    </source>
</evidence>
<gene>
    <name evidence="2" type="ORF">QPX45_09075</name>
    <name evidence="3" type="ORF">QPX54_00975</name>
</gene>
<dbReference type="PANTHER" id="PTHR34301:SF8">
    <property type="entry name" value="ATPASE DOMAIN-CONTAINING PROTEIN"/>
    <property type="match status" value="1"/>
</dbReference>
<name>A0AAP4BSI0_9CORY</name>
<dbReference type="InterPro" id="IPR041664">
    <property type="entry name" value="AAA_16"/>
</dbReference>
<dbReference type="Pfam" id="PF13191">
    <property type="entry name" value="AAA_16"/>
    <property type="match status" value="1"/>
</dbReference>
<dbReference type="AlphaFoldDB" id="A0AAP4BSI0"/>
<keyword evidence="5" id="KW-1185">Reference proteome</keyword>
<comment type="caution">
    <text evidence="3">The sequence shown here is derived from an EMBL/GenBank/DDBJ whole genome shotgun (WGS) entry which is preliminary data.</text>
</comment>
<keyword evidence="3" id="KW-0547">Nucleotide-binding</keyword>
<dbReference type="Proteomes" id="UP001243856">
    <property type="component" value="Unassembled WGS sequence"/>
</dbReference>
<dbReference type="RefSeq" id="WP_026167905.1">
    <property type="nucleotide sequence ID" value="NZ_CABIYR010000001.1"/>
</dbReference>
<sequence>MARTKNPFSPGTGTTPPYLAGRVDELTDFRYALLDGPGSHERLSLVSGMRGVGKTVLLNEFEDIAHAESWWVISETATPGFMERIRDKIYSLAKDQFDLVSRKLTGLNIASLGGIQLSEAEKFTPTVTLRDVLTDFLELQAERDEKLNQPPVGVLITLDELHYYHQSEIIEFGATIQHLVRENREIALAMAGIPQSIKPLLANDRGRNPVTFLRRANRIDLGLISDDDVAIALAEPLKNTEISWDDDALAEAVSICGGYPFMIQLIGQQAFRKKEGRTISIAAVRTGGETARRKLGQLVHDTALSDLSPVDRTFLAAMAVDNGPSRMADIAQRLKADAQYVGKYRGRLLEAGVIVRTAHGYVDFQLPYMRDYLRKHVVVDSLAVTDLFNE</sequence>
<dbReference type="EMBL" id="JASNVK010000018">
    <property type="protein sequence ID" value="MDK4301385.1"/>
    <property type="molecule type" value="Genomic_DNA"/>
</dbReference>
<organism evidence="3 4">
    <name type="scientific">Corynebacterium propinquum</name>
    <dbReference type="NCBI Taxonomy" id="43769"/>
    <lineage>
        <taxon>Bacteria</taxon>
        <taxon>Bacillati</taxon>
        <taxon>Actinomycetota</taxon>
        <taxon>Actinomycetes</taxon>
        <taxon>Mycobacteriales</taxon>
        <taxon>Corynebacteriaceae</taxon>
        <taxon>Corynebacterium</taxon>
    </lineage>
</organism>
<dbReference type="SUPFAM" id="SSF52540">
    <property type="entry name" value="P-loop containing nucleoside triphosphate hydrolases"/>
    <property type="match status" value="1"/>
</dbReference>
<proteinExistence type="predicted"/>
<dbReference type="InterPro" id="IPR027417">
    <property type="entry name" value="P-loop_NTPase"/>
</dbReference>
<keyword evidence="3" id="KW-0067">ATP-binding</keyword>
<dbReference type="Proteomes" id="UP001226160">
    <property type="component" value="Unassembled WGS sequence"/>
</dbReference>